<dbReference type="AlphaFoldDB" id="A0A8T1VF17"/>
<organism evidence="1 2">
    <name type="scientific">Phytophthora pseudosyringae</name>
    <dbReference type="NCBI Taxonomy" id="221518"/>
    <lineage>
        <taxon>Eukaryota</taxon>
        <taxon>Sar</taxon>
        <taxon>Stramenopiles</taxon>
        <taxon>Oomycota</taxon>
        <taxon>Peronosporomycetes</taxon>
        <taxon>Peronosporales</taxon>
        <taxon>Peronosporaceae</taxon>
        <taxon>Phytophthora</taxon>
    </lineage>
</organism>
<name>A0A8T1VF17_9STRA</name>
<protein>
    <recommendedName>
        <fullName evidence="3">Glutaredoxin domain-containing protein</fullName>
    </recommendedName>
</protein>
<evidence type="ECO:0008006" key="3">
    <source>
        <dbReference type="Google" id="ProtNLM"/>
    </source>
</evidence>
<keyword evidence="2" id="KW-1185">Reference proteome</keyword>
<dbReference type="EMBL" id="JAGDFM010000399">
    <property type="protein sequence ID" value="KAG7378749.1"/>
    <property type="molecule type" value="Genomic_DNA"/>
</dbReference>
<comment type="caution">
    <text evidence="1">The sequence shown here is derived from an EMBL/GenBank/DDBJ whole genome shotgun (WGS) entry which is preliminary data.</text>
</comment>
<gene>
    <name evidence="1" type="ORF">PHYPSEUDO_009523</name>
</gene>
<dbReference type="OrthoDB" id="49680at2759"/>
<evidence type="ECO:0000313" key="2">
    <source>
        <dbReference type="Proteomes" id="UP000694044"/>
    </source>
</evidence>
<accession>A0A8T1VF17</accession>
<reference evidence="1" key="1">
    <citation type="submission" date="2021-02" db="EMBL/GenBank/DDBJ databases">
        <authorList>
            <person name="Palmer J.M."/>
        </authorList>
    </citation>
    <scope>NUCLEOTIDE SEQUENCE</scope>
    <source>
        <strain evidence="1">SCRP734</strain>
    </source>
</reference>
<dbReference type="Proteomes" id="UP000694044">
    <property type="component" value="Unassembled WGS sequence"/>
</dbReference>
<sequence length="201" mass="22322">MSPAKMCVVLTSSMVSITEQKYEIGHLKQLLDGNKITYTEVDCSLEENRDTRNRYFEASGIRANYPQVFLQDPEGTDIKYIGSFKEIQVRDSRACAMPAASGLTMRVCVCAIVIGAQRDERRAARDPQGRQHRDAQQRFRRRFETSLKPALDCRGEPMRMAAMEEAPLRARSLAACRAGCLSMLGEKVTRPAGVSAASASP</sequence>
<proteinExistence type="predicted"/>
<evidence type="ECO:0000313" key="1">
    <source>
        <dbReference type="EMBL" id="KAG7378749.1"/>
    </source>
</evidence>